<dbReference type="InterPro" id="IPR013083">
    <property type="entry name" value="Znf_RING/FYVE/PHD"/>
</dbReference>
<name>A0A9Q8PKN6_PASFU</name>
<dbReference type="GO" id="GO:0008270">
    <property type="term" value="F:zinc ion binding"/>
    <property type="evidence" value="ECO:0007669"/>
    <property type="project" value="UniProtKB-KW"/>
</dbReference>
<evidence type="ECO:0000256" key="1">
    <source>
        <dbReference type="ARBA" id="ARBA00022723"/>
    </source>
</evidence>
<dbReference type="InterPro" id="IPR001841">
    <property type="entry name" value="Znf_RING"/>
</dbReference>
<dbReference type="SUPFAM" id="SSF57850">
    <property type="entry name" value="RING/U-box"/>
    <property type="match status" value="1"/>
</dbReference>
<keyword evidence="2 4" id="KW-0863">Zinc-finger</keyword>
<dbReference type="Pfam" id="PF13639">
    <property type="entry name" value="zf-RING_2"/>
    <property type="match status" value="1"/>
</dbReference>
<accession>A0A9Q8PKN6</accession>
<keyword evidence="7" id="KW-1185">Reference proteome</keyword>
<reference evidence="6" key="2">
    <citation type="journal article" date="2022" name="Microb. Genom.">
        <title>A chromosome-scale genome assembly of the tomato pathogen Cladosporium fulvum reveals a compartmentalized genome architecture and the presence of a dispensable chromosome.</title>
        <authorList>
            <person name="Zaccaron A.Z."/>
            <person name="Chen L.H."/>
            <person name="Samaras A."/>
            <person name="Stergiopoulos I."/>
        </authorList>
    </citation>
    <scope>NUCLEOTIDE SEQUENCE</scope>
    <source>
        <strain evidence="6">Race5_Kim</strain>
    </source>
</reference>
<protein>
    <recommendedName>
        <fullName evidence="5">RING-type domain-containing protein</fullName>
    </recommendedName>
</protein>
<dbReference type="RefSeq" id="XP_047768562.1">
    <property type="nucleotide sequence ID" value="XM_047913018.1"/>
</dbReference>
<keyword evidence="3" id="KW-0862">Zinc</keyword>
<organism evidence="6 7">
    <name type="scientific">Passalora fulva</name>
    <name type="common">Tomato leaf mold</name>
    <name type="synonym">Cladosporium fulvum</name>
    <dbReference type="NCBI Taxonomy" id="5499"/>
    <lineage>
        <taxon>Eukaryota</taxon>
        <taxon>Fungi</taxon>
        <taxon>Dikarya</taxon>
        <taxon>Ascomycota</taxon>
        <taxon>Pezizomycotina</taxon>
        <taxon>Dothideomycetes</taxon>
        <taxon>Dothideomycetidae</taxon>
        <taxon>Mycosphaerellales</taxon>
        <taxon>Mycosphaerellaceae</taxon>
        <taxon>Fulvia</taxon>
    </lineage>
</organism>
<dbReference type="PANTHER" id="PTHR23327">
    <property type="entry name" value="RING FINGER PROTEIN 127"/>
    <property type="match status" value="1"/>
</dbReference>
<dbReference type="PROSITE" id="PS50089">
    <property type="entry name" value="ZF_RING_2"/>
    <property type="match status" value="1"/>
</dbReference>
<dbReference type="Proteomes" id="UP000756132">
    <property type="component" value="Chromosome 12"/>
</dbReference>
<evidence type="ECO:0000259" key="5">
    <source>
        <dbReference type="PROSITE" id="PS50089"/>
    </source>
</evidence>
<dbReference type="SMART" id="SM00184">
    <property type="entry name" value="RING"/>
    <property type="match status" value="1"/>
</dbReference>
<dbReference type="OrthoDB" id="1630758at2759"/>
<gene>
    <name evidence="6" type="ORF">CLAFUR5_13870</name>
</gene>
<dbReference type="PROSITE" id="PS00518">
    <property type="entry name" value="ZF_RING_1"/>
    <property type="match status" value="1"/>
</dbReference>
<evidence type="ECO:0000313" key="7">
    <source>
        <dbReference type="Proteomes" id="UP000756132"/>
    </source>
</evidence>
<dbReference type="InterPro" id="IPR017907">
    <property type="entry name" value="Znf_RING_CS"/>
</dbReference>
<evidence type="ECO:0000256" key="4">
    <source>
        <dbReference type="PROSITE-ProRule" id="PRU00175"/>
    </source>
</evidence>
<dbReference type="GeneID" id="71993748"/>
<feature type="domain" description="RING-type" evidence="5">
    <location>
        <begin position="24"/>
        <end position="62"/>
    </location>
</feature>
<dbReference type="EMBL" id="CP090174">
    <property type="protein sequence ID" value="UJO24196.1"/>
    <property type="molecule type" value="Genomic_DNA"/>
</dbReference>
<dbReference type="KEGG" id="ffu:CLAFUR5_13870"/>
<dbReference type="Gene3D" id="3.30.40.10">
    <property type="entry name" value="Zinc/RING finger domain, C3HC4 (zinc finger)"/>
    <property type="match status" value="1"/>
</dbReference>
<reference evidence="6" key="1">
    <citation type="submission" date="2021-12" db="EMBL/GenBank/DDBJ databases">
        <authorList>
            <person name="Zaccaron A."/>
            <person name="Stergiopoulos I."/>
        </authorList>
    </citation>
    <scope>NUCLEOTIDE SEQUENCE</scope>
    <source>
        <strain evidence="6">Race5_Kim</strain>
    </source>
</reference>
<proteinExistence type="predicted"/>
<dbReference type="AlphaFoldDB" id="A0A9Q8PKN6"/>
<evidence type="ECO:0000313" key="6">
    <source>
        <dbReference type="EMBL" id="UJO24196.1"/>
    </source>
</evidence>
<keyword evidence="1" id="KW-0479">Metal-binding</keyword>
<sequence length="297" mass="34061">MQNICNGKSCFLAQLQPLSDDQDCCICYEHVILPFTTPCGHTFCRKCLHQWTVDAPTCPTCRTILYLLPDAEDYLSAAHDDDGLDDFVVSDREAGYESDSTDGEDGERINGATARRLAADTGLITTTFATNHDKIIDHLTELYQRNDRNLDYNPVESDELVKLNYQSQIDACIATLLYLKPHRGDAHTLRDVCHRDWEKIAEIFHNVLRREDGEVMEARELYWELFDEVADYELIPEFSEYSQDVMRAHSARGGDCFGGDFYEFTARVVKIARDAYLESVEDDEFGLYMQAFQNWVV</sequence>
<evidence type="ECO:0000256" key="2">
    <source>
        <dbReference type="ARBA" id="ARBA00022771"/>
    </source>
</evidence>
<evidence type="ECO:0000256" key="3">
    <source>
        <dbReference type="ARBA" id="ARBA00022833"/>
    </source>
</evidence>